<evidence type="ECO:0000313" key="9">
    <source>
        <dbReference type="EMBL" id="PRY00391.1"/>
    </source>
</evidence>
<accession>A0A2T0Q9A9</accession>
<dbReference type="Pfam" id="PF00960">
    <property type="entry name" value="Neocarzinostat"/>
    <property type="match status" value="1"/>
</dbReference>
<organism evidence="9 10">
    <name type="scientific">Allonocardiopsis opalescens</name>
    <dbReference type="NCBI Taxonomy" id="1144618"/>
    <lineage>
        <taxon>Bacteria</taxon>
        <taxon>Bacillati</taxon>
        <taxon>Actinomycetota</taxon>
        <taxon>Actinomycetes</taxon>
        <taxon>Streptosporangiales</taxon>
        <taxon>Allonocardiopsis</taxon>
    </lineage>
</organism>
<dbReference type="PROSITE" id="PS51318">
    <property type="entry name" value="TAT"/>
    <property type="match status" value="1"/>
</dbReference>
<dbReference type="Gene3D" id="2.60.40.230">
    <property type="entry name" value="Neocarzinostatin-like"/>
    <property type="match status" value="1"/>
</dbReference>
<dbReference type="RefSeq" id="WP_106241601.1">
    <property type="nucleotide sequence ID" value="NZ_PVZC01000002.1"/>
</dbReference>
<keyword evidence="4" id="KW-0238">DNA-binding</keyword>
<dbReference type="Pfam" id="PF04213">
    <property type="entry name" value="HtaA"/>
    <property type="match status" value="2"/>
</dbReference>
<evidence type="ECO:0000256" key="3">
    <source>
        <dbReference type="ARBA" id="ARBA00023022"/>
    </source>
</evidence>
<comment type="caution">
    <text evidence="9">The sequence shown here is derived from an EMBL/GenBank/DDBJ whole genome shotgun (WGS) entry which is preliminary data.</text>
</comment>
<dbReference type="InterPro" id="IPR007331">
    <property type="entry name" value="Htaa"/>
</dbReference>
<evidence type="ECO:0000256" key="6">
    <source>
        <dbReference type="SAM" id="MobiDB-lite"/>
    </source>
</evidence>
<dbReference type="EMBL" id="PVZC01000002">
    <property type="protein sequence ID" value="PRY00391.1"/>
    <property type="molecule type" value="Genomic_DNA"/>
</dbReference>
<dbReference type="SUPFAM" id="SSF49319">
    <property type="entry name" value="Actinoxanthin-like"/>
    <property type="match status" value="1"/>
</dbReference>
<feature type="region of interest" description="Disordered" evidence="6">
    <location>
        <begin position="325"/>
        <end position="375"/>
    </location>
</feature>
<gene>
    <name evidence="9" type="ORF">CLV72_10220</name>
</gene>
<feature type="domain" description="Htaa" evidence="8">
    <location>
        <begin position="48"/>
        <end position="212"/>
    </location>
</feature>
<evidence type="ECO:0000256" key="1">
    <source>
        <dbReference type="ARBA" id="ARBA00010648"/>
    </source>
</evidence>
<comment type="similarity">
    <text evidence="1">Belongs to the neocarzinostatin family.</text>
</comment>
<keyword evidence="2" id="KW-0929">Antimicrobial</keyword>
<dbReference type="InterPro" id="IPR027273">
    <property type="entry name" value="Neocarzinostatin-like"/>
</dbReference>
<keyword evidence="10" id="KW-1185">Reference proteome</keyword>
<feature type="signal peptide" evidence="7">
    <location>
        <begin position="1"/>
        <end position="35"/>
    </location>
</feature>
<dbReference type="InterPro" id="IPR006311">
    <property type="entry name" value="TAT_signal"/>
</dbReference>
<evidence type="ECO:0000313" key="10">
    <source>
        <dbReference type="Proteomes" id="UP000237846"/>
    </source>
</evidence>
<sequence>MLEFLTGKRSRPLRRRTAAALAALAALAAGAVAFAPPAAAEAREVAAGEADWGVRASFRNYITGPIAHGSIEARDGATVNDDGTFAFPVASGSVEPETGAASVSFGGEIHFSGHVTNGVPLLEMTLSAPRVEFADGTGTLYADVSSRSLSSGEIVEYPDVDFAVLDLSAAPPVVDGEAVTWTNVPATLTENGAPAFADFYRPGSALDPFSLSVELAEEWTGTPAVEVSRTTGLDPVDGETVTVTGSGFRPGQGVYVAQTADPQSAEGYPSSFGNAQWVRGGADDTGAFTTEVALTPTYTPQSGEPVDCTAVPCFLAVFNDHTDIGNRDQDVWTPISFGTGPDPSGSPTPSPDPSGSAEPGPEPSAGGPAEITDGDLDWGVKESFRDYVTGGIAHGGWELLDGATESGGVFRFGSGTGEVDPSQRTLTAAFTGGVRFTGHDQGDGPLLDLTVENVSVSVDGDTGTLRADVSSRSLDGGEPFEGEQVELAALDLSGIAFDEAEDLVVLTGVPAVLTEEGAAAFAGFYAAGEALDPVSLRVAVGEGALPPGGGDPSPEPSATPPASGGGGLPVTGAAVAGVLGTGALLAGAGAGTAWLSRRRAAAAAHAPD</sequence>
<dbReference type="OrthoDB" id="7210788at2"/>
<feature type="domain" description="Htaa" evidence="8">
    <location>
        <begin position="373"/>
        <end position="536"/>
    </location>
</feature>
<feature type="compositionally biased region" description="Low complexity" evidence="6">
    <location>
        <begin position="353"/>
        <end position="370"/>
    </location>
</feature>
<reference evidence="9 10" key="1">
    <citation type="submission" date="2018-03" db="EMBL/GenBank/DDBJ databases">
        <title>Genomic Encyclopedia of Archaeal and Bacterial Type Strains, Phase II (KMG-II): from individual species to whole genera.</title>
        <authorList>
            <person name="Goeker M."/>
        </authorList>
    </citation>
    <scope>NUCLEOTIDE SEQUENCE [LARGE SCALE GENOMIC DNA]</scope>
    <source>
        <strain evidence="9 10">DSM 45601</strain>
    </source>
</reference>
<evidence type="ECO:0000256" key="4">
    <source>
        <dbReference type="ARBA" id="ARBA00023125"/>
    </source>
</evidence>
<dbReference type="InterPro" id="IPR002186">
    <property type="entry name" value="Neocarzinostatin_fam"/>
</dbReference>
<evidence type="ECO:0000259" key="8">
    <source>
        <dbReference type="Pfam" id="PF04213"/>
    </source>
</evidence>
<name>A0A2T0Q9A9_9ACTN</name>
<dbReference type="Proteomes" id="UP000237846">
    <property type="component" value="Unassembled WGS sequence"/>
</dbReference>
<evidence type="ECO:0000256" key="5">
    <source>
        <dbReference type="ARBA" id="ARBA00023157"/>
    </source>
</evidence>
<keyword evidence="7" id="KW-0732">Signal</keyword>
<keyword evidence="3" id="KW-0044">Antibiotic</keyword>
<feature type="region of interest" description="Disordered" evidence="6">
    <location>
        <begin position="542"/>
        <end position="567"/>
    </location>
</feature>
<protein>
    <submittedName>
        <fullName evidence="9">Neocarzinostatin family protein</fullName>
    </submittedName>
</protein>
<feature type="chain" id="PRO_5039651558" evidence="7">
    <location>
        <begin position="36"/>
        <end position="608"/>
    </location>
</feature>
<keyword evidence="5" id="KW-1015">Disulfide bond</keyword>
<dbReference type="GO" id="GO:0003677">
    <property type="term" value="F:DNA binding"/>
    <property type="evidence" value="ECO:0007669"/>
    <property type="project" value="UniProtKB-KW"/>
</dbReference>
<evidence type="ECO:0000256" key="2">
    <source>
        <dbReference type="ARBA" id="ARBA00022529"/>
    </source>
</evidence>
<dbReference type="AlphaFoldDB" id="A0A2T0Q9A9"/>
<proteinExistence type="inferred from homology"/>
<evidence type="ECO:0000256" key="7">
    <source>
        <dbReference type="SAM" id="SignalP"/>
    </source>
</evidence>
<dbReference type="GO" id="GO:0042742">
    <property type="term" value="P:defense response to bacterium"/>
    <property type="evidence" value="ECO:0007669"/>
    <property type="project" value="UniProtKB-KW"/>
</dbReference>